<sequence>MKRQTLILDLDDTLIHCNKYFRDAVNHFASQLQEWFPKLTKKEIKEKQLEIDIKSVEKHGLHSSRFPESLATTYKYFCEVNNRATNEEEIERVRIIGQEVFQIEVQPFPSMYEVLQELQSQGHQLYLFTGGDEANQNRKIIQLELETYFEDRVFIFEHKNTEALKQVLDSINYDKKSTWMIGNSLKTDIQPAIELGINAVHIPAELEWTFNNSFEIKEDSTSNFYTLKTLKDVPRFIREHAKYDREAI</sequence>
<dbReference type="AlphaFoldDB" id="W4RUE9"/>
<dbReference type="EMBL" id="BAUW01000120">
    <property type="protein sequence ID" value="GAE48040.1"/>
    <property type="molecule type" value="Genomic_DNA"/>
</dbReference>
<dbReference type="InterPro" id="IPR051400">
    <property type="entry name" value="HAD-like_hydrolase"/>
</dbReference>
<dbReference type="InterPro" id="IPR023214">
    <property type="entry name" value="HAD_sf"/>
</dbReference>
<proteinExistence type="predicted"/>
<keyword evidence="4" id="KW-1185">Reference proteome</keyword>
<evidence type="ECO:0000256" key="1">
    <source>
        <dbReference type="ARBA" id="ARBA00022801"/>
    </source>
</evidence>
<dbReference type="Gene3D" id="3.40.50.1000">
    <property type="entry name" value="HAD superfamily/HAD-like"/>
    <property type="match status" value="1"/>
</dbReference>
<dbReference type="Proteomes" id="UP000018949">
    <property type="component" value="Unassembled WGS sequence"/>
</dbReference>
<dbReference type="Gene3D" id="1.10.150.240">
    <property type="entry name" value="Putative phosphatase, domain 2"/>
    <property type="match status" value="1"/>
</dbReference>
<evidence type="ECO:0000313" key="4">
    <source>
        <dbReference type="Proteomes" id="UP000018949"/>
    </source>
</evidence>
<dbReference type="SFLD" id="SFLDS00003">
    <property type="entry name" value="Haloacid_Dehalogenase"/>
    <property type="match status" value="1"/>
</dbReference>
<gene>
    <name evidence="3" type="ORF">JCM21738_5113</name>
</gene>
<dbReference type="SUPFAM" id="SSF56784">
    <property type="entry name" value="HAD-like"/>
    <property type="match status" value="1"/>
</dbReference>
<organism evidence="3 4">
    <name type="scientific">Mesobacillus boroniphilus JCM 21738</name>
    <dbReference type="NCBI Taxonomy" id="1294265"/>
    <lineage>
        <taxon>Bacteria</taxon>
        <taxon>Bacillati</taxon>
        <taxon>Bacillota</taxon>
        <taxon>Bacilli</taxon>
        <taxon>Bacillales</taxon>
        <taxon>Bacillaceae</taxon>
        <taxon>Mesobacillus</taxon>
    </lineage>
</organism>
<keyword evidence="2" id="KW-0460">Magnesium</keyword>
<dbReference type="RefSeq" id="WP_023626584.1">
    <property type="nucleotide sequence ID" value="NZ_BAUW01000120.1"/>
</dbReference>
<accession>W4RUE9</accession>
<dbReference type="InterPro" id="IPR023198">
    <property type="entry name" value="PGP-like_dom2"/>
</dbReference>
<dbReference type="eggNOG" id="COG0546">
    <property type="taxonomic scope" value="Bacteria"/>
</dbReference>
<evidence type="ECO:0000313" key="3">
    <source>
        <dbReference type="EMBL" id="GAE48040.1"/>
    </source>
</evidence>
<evidence type="ECO:0000256" key="2">
    <source>
        <dbReference type="ARBA" id="ARBA00022842"/>
    </source>
</evidence>
<dbReference type="SFLD" id="SFLDG01129">
    <property type="entry name" value="C1.5:_HAD__Beta-PGM__Phosphata"/>
    <property type="match status" value="1"/>
</dbReference>
<reference evidence="3 4" key="1">
    <citation type="submission" date="2013-12" db="EMBL/GenBank/DDBJ databases">
        <title>NBRP : Genome information of microbial organism related human and environment.</title>
        <authorList>
            <person name="Hattori M."/>
            <person name="Oshima K."/>
            <person name="Inaba H."/>
            <person name="Suda W."/>
            <person name="Sakamoto M."/>
            <person name="Iino T."/>
            <person name="Kitahara M."/>
            <person name="Oshida Y."/>
            <person name="Iida T."/>
            <person name="Kudo T."/>
            <person name="Itoh T."/>
            <person name="Ahmed I."/>
            <person name="Ohkuma M."/>
        </authorList>
    </citation>
    <scope>NUCLEOTIDE SEQUENCE [LARGE SCALE GENOMIC DNA]</scope>
    <source>
        <strain evidence="3 4">JCM 21738</strain>
    </source>
</reference>
<keyword evidence="1 3" id="KW-0378">Hydrolase</keyword>
<dbReference type="GO" id="GO:0016787">
    <property type="term" value="F:hydrolase activity"/>
    <property type="evidence" value="ECO:0007669"/>
    <property type="project" value="UniProtKB-KW"/>
</dbReference>
<dbReference type="Pfam" id="PF00702">
    <property type="entry name" value="Hydrolase"/>
    <property type="match status" value="1"/>
</dbReference>
<dbReference type="InterPro" id="IPR036412">
    <property type="entry name" value="HAD-like_sf"/>
</dbReference>
<comment type="caution">
    <text evidence="3">The sequence shown here is derived from an EMBL/GenBank/DDBJ whole genome shotgun (WGS) entry which is preliminary data.</text>
</comment>
<name>W4RUE9_9BACI</name>
<dbReference type="PANTHER" id="PTHR46470">
    <property type="entry name" value="N-ACYLNEURAMINATE-9-PHOSPHATASE"/>
    <property type="match status" value="1"/>
</dbReference>
<protein>
    <submittedName>
        <fullName evidence="3">Hydrolase</fullName>
    </submittedName>
</protein>